<organism evidence="1">
    <name type="scientific">Loa loa</name>
    <name type="common">Eye worm</name>
    <name type="synonym">Filaria loa</name>
    <dbReference type="NCBI Taxonomy" id="7209"/>
    <lineage>
        <taxon>Eukaryota</taxon>
        <taxon>Metazoa</taxon>
        <taxon>Ecdysozoa</taxon>
        <taxon>Nematoda</taxon>
        <taxon>Chromadorea</taxon>
        <taxon>Rhabditida</taxon>
        <taxon>Spirurina</taxon>
        <taxon>Spiruromorpha</taxon>
        <taxon>Filarioidea</taxon>
        <taxon>Onchocercidae</taxon>
        <taxon>Loa</taxon>
    </lineage>
</organism>
<dbReference type="OrthoDB" id="5777635at2759"/>
<accession>A0A1S0TEJ9</accession>
<gene>
    <name evidence="1" type="ORF">LOAG_15941</name>
</gene>
<sequence length="67" mass="7533">MAWGKTYKIGCGIATNCNGGTRLMVVCHYWPAENILNELIYEPGEPCNNNSDCHTRKCLHEFGLCIK</sequence>
<name>A0A1S0TEJ9_LOALO</name>
<dbReference type="RefSeq" id="XP_003151476.1">
    <property type="nucleotide sequence ID" value="XM_003151428.1"/>
</dbReference>
<evidence type="ECO:0000313" key="1">
    <source>
        <dbReference type="EMBL" id="EFO12593.1"/>
    </source>
</evidence>
<reference evidence="1" key="1">
    <citation type="submission" date="2012-04" db="EMBL/GenBank/DDBJ databases">
        <title>The Genome Sequence of Loa loa.</title>
        <authorList>
            <consortium name="The Broad Institute Genome Sequencing Platform"/>
            <consortium name="Broad Institute Genome Sequencing Center for Infectious Disease"/>
            <person name="Nutman T.B."/>
            <person name="Fink D.L."/>
            <person name="Russ C."/>
            <person name="Young S."/>
            <person name="Zeng Q."/>
            <person name="Gargeya S."/>
            <person name="Alvarado L."/>
            <person name="Berlin A."/>
            <person name="Chapman S.B."/>
            <person name="Chen Z."/>
            <person name="Freedman E."/>
            <person name="Gellesch M."/>
            <person name="Goldberg J."/>
            <person name="Griggs A."/>
            <person name="Gujja S."/>
            <person name="Heilman E.R."/>
            <person name="Heiman D."/>
            <person name="Howarth C."/>
            <person name="Mehta T."/>
            <person name="Neiman D."/>
            <person name="Pearson M."/>
            <person name="Roberts A."/>
            <person name="Saif S."/>
            <person name="Shea T."/>
            <person name="Shenoy N."/>
            <person name="Sisk P."/>
            <person name="Stolte C."/>
            <person name="Sykes S."/>
            <person name="White J."/>
            <person name="Yandava C."/>
            <person name="Haas B."/>
            <person name="Henn M.R."/>
            <person name="Nusbaum C."/>
            <person name="Birren B."/>
        </authorList>
    </citation>
    <scope>NUCLEOTIDE SEQUENCE [LARGE SCALE GENOMIC DNA]</scope>
</reference>
<dbReference type="InterPro" id="IPR035940">
    <property type="entry name" value="CAP_sf"/>
</dbReference>
<dbReference type="AlphaFoldDB" id="A0A1S0TEJ9"/>
<dbReference type="KEGG" id="loa:LOAG_15941"/>
<evidence type="ECO:0008006" key="2">
    <source>
        <dbReference type="Google" id="ProtNLM"/>
    </source>
</evidence>
<dbReference type="GeneID" id="9953435"/>
<proteinExistence type="predicted"/>
<dbReference type="Gene3D" id="3.40.33.10">
    <property type="entry name" value="CAP"/>
    <property type="match status" value="1"/>
</dbReference>
<dbReference type="SUPFAM" id="SSF55797">
    <property type="entry name" value="PR-1-like"/>
    <property type="match status" value="1"/>
</dbReference>
<protein>
    <recommendedName>
        <fullName evidence="2">SCP domain-containing protein</fullName>
    </recommendedName>
</protein>
<dbReference type="InParanoid" id="A0A1S0TEJ9"/>
<dbReference type="EMBL" id="JH715330">
    <property type="protein sequence ID" value="EFO12593.1"/>
    <property type="molecule type" value="Genomic_DNA"/>
</dbReference>
<dbReference type="CTD" id="9953435"/>